<evidence type="ECO:0000313" key="6">
    <source>
        <dbReference type="EMBL" id="CAB4878842.1"/>
    </source>
</evidence>
<dbReference type="InterPro" id="IPR050482">
    <property type="entry name" value="Sensor_HK_TwoCompSys"/>
</dbReference>
<dbReference type="SMART" id="SM00387">
    <property type="entry name" value="HATPase_c"/>
    <property type="match status" value="1"/>
</dbReference>
<dbReference type="InterPro" id="IPR003594">
    <property type="entry name" value="HATPase_dom"/>
</dbReference>
<dbReference type="InterPro" id="IPR011712">
    <property type="entry name" value="Sig_transdc_His_kin_sub3_dim/P"/>
</dbReference>
<protein>
    <submittedName>
        <fullName evidence="6">Unannotated protein</fullName>
    </submittedName>
</protein>
<gene>
    <name evidence="6" type="ORF">UFOPK3423_01164</name>
</gene>
<dbReference type="CDD" id="cd16917">
    <property type="entry name" value="HATPase_UhpB-NarQ-NarX-like"/>
    <property type="match status" value="1"/>
</dbReference>
<proteinExistence type="predicted"/>
<dbReference type="GO" id="GO:0046983">
    <property type="term" value="F:protein dimerization activity"/>
    <property type="evidence" value="ECO:0007669"/>
    <property type="project" value="InterPro"/>
</dbReference>
<evidence type="ECO:0000259" key="5">
    <source>
        <dbReference type="SMART" id="SM00387"/>
    </source>
</evidence>
<evidence type="ECO:0000256" key="3">
    <source>
        <dbReference type="SAM" id="Coils"/>
    </source>
</evidence>
<dbReference type="AlphaFoldDB" id="A0A6J7E6U8"/>
<dbReference type="Gene3D" id="3.30.450.40">
    <property type="match status" value="1"/>
</dbReference>
<dbReference type="Gene3D" id="1.20.5.1930">
    <property type="match status" value="1"/>
</dbReference>
<name>A0A6J7E6U8_9ZZZZ</name>
<keyword evidence="2" id="KW-0418">Kinase</keyword>
<organism evidence="6">
    <name type="scientific">freshwater metagenome</name>
    <dbReference type="NCBI Taxonomy" id="449393"/>
    <lineage>
        <taxon>unclassified sequences</taxon>
        <taxon>metagenomes</taxon>
        <taxon>ecological metagenomes</taxon>
    </lineage>
</organism>
<dbReference type="SUPFAM" id="SSF55874">
    <property type="entry name" value="ATPase domain of HSP90 chaperone/DNA topoisomerase II/histidine kinase"/>
    <property type="match status" value="1"/>
</dbReference>
<keyword evidence="3" id="KW-0175">Coiled coil</keyword>
<feature type="domain" description="Histidine kinase/HSP90-like ATPase" evidence="5">
    <location>
        <begin position="551"/>
        <end position="648"/>
    </location>
</feature>
<feature type="coiled-coil region" evidence="3">
    <location>
        <begin position="422"/>
        <end position="449"/>
    </location>
</feature>
<dbReference type="Gene3D" id="3.30.565.10">
    <property type="entry name" value="Histidine kinase-like ATPase, C-terminal domain"/>
    <property type="match status" value="1"/>
</dbReference>
<dbReference type="EMBL" id="CAFBLQ010000135">
    <property type="protein sequence ID" value="CAB4878842.1"/>
    <property type="molecule type" value="Genomic_DNA"/>
</dbReference>
<dbReference type="InterPro" id="IPR029016">
    <property type="entry name" value="GAF-like_dom_sf"/>
</dbReference>
<accession>A0A6J7E6U8</accession>
<dbReference type="GO" id="GO:0016020">
    <property type="term" value="C:membrane"/>
    <property type="evidence" value="ECO:0007669"/>
    <property type="project" value="InterPro"/>
</dbReference>
<dbReference type="Pfam" id="PF13185">
    <property type="entry name" value="GAF_2"/>
    <property type="match status" value="1"/>
</dbReference>
<evidence type="ECO:0000256" key="1">
    <source>
        <dbReference type="ARBA" id="ARBA00022679"/>
    </source>
</evidence>
<dbReference type="SUPFAM" id="SSF55781">
    <property type="entry name" value="GAF domain-like"/>
    <property type="match status" value="1"/>
</dbReference>
<keyword evidence="1" id="KW-0808">Transferase</keyword>
<dbReference type="InterPro" id="IPR036890">
    <property type="entry name" value="HATPase_C_sf"/>
</dbReference>
<sequence>MTVTPALEIEARDVDLTALVASVRRVTGSDHVLIVGDGDRVVVADDDLLPTERALFEQASAAEVRELLHRDFGTVVGASADFDGEILGALYALKRAPGSIERAELLPVFAAQVGLALALAERPESRLVPSSLLAALDDLVLEVDDVGQLSNALTDLLGPYFGGARVGVMVAESQESILQQLPGSFGAGGEITASHRVSVFDLFSNSARVFTTGQPYLSQSCDGDRGIRQSYVAALRLDRLLSVPLRRVGVLHIADWEGSFTMEDVERAMALAPQIARIVALATTLLRQRRQQRLEELLADVALGVASGTPLGDSVVPALERLCAAIDADLVAIVPDDDVPSMARSGHGDPKREQTVLDEADSAPGMRAYVVGPQSPGDPGWAAFYVPIELGHQRVGTLAAFRDRGEPFAQGERRSLVRMANLAALGRAAERYQQQRAELARAHERQRIADDLHDDVAQILFAAQLSLDAILQQADGLSEDISVAIKRSRGLLIRGDTAIRTVIHRLSSPPAADLGARIADAVASVEDEFLLPVELQLDEAAVTASEVLAEPVADTLVKVSRESLVNAAKHAGPCHVVVTLGVTDDGRLMLTVADDGRGIAGSSAGGGVHHGLPSLSRMMAEHGGVLERSDSPGGGTKVTASVELPARRRFSG</sequence>
<feature type="region of interest" description="Disordered" evidence="4">
    <location>
        <begin position="626"/>
        <end position="652"/>
    </location>
</feature>
<reference evidence="6" key="1">
    <citation type="submission" date="2020-05" db="EMBL/GenBank/DDBJ databases">
        <authorList>
            <person name="Chiriac C."/>
            <person name="Salcher M."/>
            <person name="Ghai R."/>
            <person name="Kavagutti S V."/>
        </authorList>
    </citation>
    <scope>NUCLEOTIDE SEQUENCE</scope>
</reference>
<evidence type="ECO:0000256" key="4">
    <source>
        <dbReference type="SAM" id="MobiDB-lite"/>
    </source>
</evidence>
<dbReference type="Pfam" id="PF07730">
    <property type="entry name" value="HisKA_3"/>
    <property type="match status" value="1"/>
</dbReference>
<evidence type="ECO:0000256" key="2">
    <source>
        <dbReference type="ARBA" id="ARBA00022777"/>
    </source>
</evidence>
<dbReference type="PANTHER" id="PTHR24421:SF61">
    <property type="entry name" value="OXYGEN SENSOR HISTIDINE KINASE NREB"/>
    <property type="match status" value="1"/>
</dbReference>
<dbReference type="InterPro" id="IPR003018">
    <property type="entry name" value="GAF"/>
</dbReference>
<dbReference type="PANTHER" id="PTHR24421">
    <property type="entry name" value="NITRATE/NITRITE SENSOR PROTEIN NARX-RELATED"/>
    <property type="match status" value="1"/>
</dbReference>
<dbReference type="GO" id="GO:0000155">
    <property type="term" value="F:phosphorelay sensor kinase activity"/>
    <property type="evidence" value="ECO:0007669"/>
    <property type="project" value="InterPro"/>
</dbReference>
<dbReference type="Pfam" id="PF02518">
    <property type="entry name" value="HATPase_c"/>
    <property type="match status" value="1"/>
</dbReference>